<dbReference type="OrthoDB" id="9767863at2"/>
<evidence type="ECO:0000259" key="2">
    <source>
        <dbReference type="Pfam" id="PF01757"/>
    </source>
</evidence>
<feature type="transmembrane region" description="Helical" evidence="1">
    <location>
        <begin position="331"/>
        <end position="352"/>
    </location>
</feature>
<dbReference type="PANTHER" id="PTHR23028">
    <property type="entry name" value="ACETYLTRANSFERASE"/>
    <property type="match status" value="1"/>
</dbReference>
<evidence type="ECO:0000313" key="4">
    <source>
        <dbReference type="EMBL" id="RUO24679.1"/>
    </source>
</evidence>
<dbReference type="GO" id="GO:0009103">
    <property type="term" value="P:lipopolysaccharide biosynthetic process"/>
    <property type="evidence" value="ECO:0007669"/>
    <property type="project" value="TreeGrafter"/>
</dbReference>
<name>A0A327WYY9_9GAMM</name>
<evidence type="ECO:0000256" key="1">
    <source>
        <dbReference type="SAM" id="Phobius"/>
    </source>
</evidence>
<keyword evidence="1" id="KW-0812">Transmembrane</keyword>
<dbReference type="Proteomes" id="UP000287865">
    <property type="component" value="Unassembled WGS sequence"/>
</dbReference>
<organism evidence="3 5">
    <name type="scientific">Aliidiomarina maris</name>
    <dbReference type="NCBI Taxonomy" id="531312"/>
    <lineage>
        <taxon>Bacteria</taxon>
        <taxon>Pseudomonadati</taxon>
        <taxon>Pseudomonadota</taxon>
        <taxon>Gammaproteobacteria</taxon>
        <taxon>Alteromonadales</taxon>
        <taxon>Idiomarinaceae</taxon>
        <taxon>Aliidiomarina</taxon>
    </lineage>
</organism>
<keyword evidence="1" id="KW-0472">Membrane</keyword>
<protein>
    <submittedName>
        <fullName evidence="4">O-antigen acetylase</fullName>
    </submittedName>
    <submittedName>
        <fullName evidence="3">Peptidoglycan/LPS O-acetylase OafA/YrhL</fullName>
    </submittedName>
</protein>
<proteinExistence type="predicted"/>
<feature type="transmembrane region" description="Helical" evidence="1">
    <location>
        <begin position="241"/>
        <end position="256"/>
    </location>
</feature>
<keyword evidence="6" id="KW-1185">Reference proteome</keyword>
<evidence type="ECO:0000313" key="3">
    <source>
        <dbReference type="EMBL" id="RAJ97078.1"/>
    </source>
</evidence>
<dbReference type="GO" id="GO:0016020">
    <property type="term" value="C:membrane"/>
    <property type="evidence" value="ECO:0007669"/>
    <property type="project" value="TreeGrafter"/>
</dbReference>
<feature type="transmembrane region" description="Helical" evidence="1">
    <location>
        <begin position="150"/>
        <end position="171"/>
    </location>
</feature>
<dbReference type="InterPro" id="IPR002656">
    <property type="entry name" value="Acyl_transf_3_dom"/>
</dbReference>
<feature type="domain" description="Acyltransferase 3" evidence="2">
    <location>
        <begin position="6"/>
        <end position="348"/>
    </location>
</feature>
<accession>A0A327WYY9</accession>
<reference evidence="3 5" key="2">
    <citation type="submission" date="2018-06" db="EMBL/GenBank/DDBJ databases">
        <title>Genomic Encyclopedia of Type Strains, Phase III (KMG-III): the genomes of soil and plant-associated and newly described type strains.</title>
        <authorList>
            <person name="Whitman W."/>
        </authorList>
    </citation>
    <scope>NUCLEOTIDE SEQUENCE [LARGE SCALE GENOMIC DNA]</scope>
    <source>
        <strain evidence="3 5">CGMCC 1.15366</strain>
    </source>
</reference>
<feature type="transmembrane region" description="Helical" evidence="1">
    <location>
        <begin position="51"/>
        <end position="72"/>
    </location>
</feature>
<comment type="caution">
    <text evidence="3">The sequence shown here is derived from an EMBL/GenBank/DDBJ whole genome shotgun (WGS) entry which is preliminary data.</text>
</comment>
<gene>
    <name evidence="3" type="ORF">B0I24_106141</name>
    <name evidence="4" type="ORF">CWE07_08410</name>
</gene>
<reference evidence="4 6" key="1">
    <citation type="journal article" date="2018" name="Front. Microbiol.">
        <title>Genome-Based Analysis Reveals the Taxonomy and Diversity of the Family Idiomarinaceae.</title>
        <authorList>
            <person name="Liu Y."/>
            <person name="Lai Q."/>
            <person name="Shao Z."/>
        </authorList>
    </citation>
    <scope>NUCLEOTIDE SEQUENCE [LARGE SCALE GENOMIC DNA]</scope>
    <source>
        <strain evidence="4 6">CF12-14</strain>
    </source>
</reference>
<feature type="transmembrane region" description="Helical" evidence="1">
    <location>
        <begin position="183"/>
        <end position="201"/>
    </location>
</feature>
<dbReference type="Proteomes" id="UP000249203">
    <property type="component" value="Unassembled WGS sequence"/>
</dbReference>
<evidence type="ECO:0000313" key="6">
    <source>
        <dbReference type="Proteomes" id="UP000287865"/>
    </source>
</evidence>
<feature type="transmembrane region" description="Helical" evidence="1">
    <location>
        <begin position="213"/>
        <end position="229"/>
    </location>
</feature>
<feature type="transmembrane region" description="Helical" evidence="1">
    <location>
        <begin position="93"/>
        <end position="115"/>
    </location>
</feature>
<feature type="transmembrane region" description="Helical" evidence="1">
    <location>
        <begin position="302"/>
        <end position="319"/>
    </location>
</feature>
<dbReference type="Pfam" id="PF01757">
    <property type="entry name" value="Acyl_transf_3"/>
    <property type="match status" value="1"/>
</dbReference>
<dbReference type="EMBL" id="PIPK01000006">
    <property type="protein sequence ID" value="RUO24679.1"/>
    <property type="molecule type" value="Genomic_DNA"/>
</dbReference>
<keyword evidence="1" id="KW-1133">Transmembrane helix</keyword>
<dbReference type="RefSeq" id="WP_111569441.1">
    <property type="nucleotide sequence ID" value="NZ_PIPK01000006.1"/>
</dbReference>
<dbReference type="AlphaFoldDB" id="A0A327WYY9"/>
<evidence type="ECO:0000313" key="5">
    <source>
        <dbReference type="Proteomes" id="UP000249203"/>
    </source>
</evidence>
<dbReference type="GO" id="GO:0016747">
    <property type="term" value="F:acyltransferase activity, transferring groups other than amino-acyl groups"/>
    <property type="evidence" value="ECO:0007669"/>
    <property type="project" value="InterPro"/>
</dbReference>
<dbReference type="InterPro" id="IPR050879">
    <property type="entry name" value="Acyltransferase_3"/>
</dbReference>
<dbReference type="EMBL" id="QLMD01000006">
    <property type="protein sequence ID" value="RAJ97078.1"/>
    <property type="molecule type" value="Genomic_DNA"/>
</dbReference>
<sequence length="372" mass="42023">MSDRNPNIDVLRGFAILVVLLLHHALAYGFRGSITDDIIPSAWLHSLVINGSYGVTMFFAISGYLITSIALRRYGSLSNIDMWHFYRMRASRILPPLLLALTTVLILGQIGLPFFQNGGGEPGYDGPSLWLTVLSLLTFWHNALMQQDGYFNYVLNVYWSLSVEEMFYLLFPLCCLMLKRGSHLVYLAALFVIIGPVYRWLNMDSSVDYLHGYLATFDALSIGVLAALLQEKIAPRAMRPWRLIAAILLPVIYFSGISGNVIFGFTGISICTALLLIHSPAKQSPFWRKVTSPLRWMGRHSYELYLFHIIVLATMRSFIPSDVVTGNEKLLMLAVMIVSSCLVSFVVARWYATPLNNWFRHRLLSQESRAPA</sequence>
<dbReference type="PANTHER" id="PTHR23028:SF53">
    <property type="entry name" value="ACYL_TRANSF_3 DOMAIN-CONTAINING PROTEIN"/>
    <property type="match status" value="1"/>
</dbReference>